<comment type="caution">
    <text evidence="1">The sequence shown here is derived from an EMBL/GenBank/DDBJ whole genome shotgun (WGS) entry which is preliminary data.</text>
</comment>
<dbReference type="Proteomes" id="UP000324376">
    <property type="component" value="Unassembled WGS sequence"/>
</dbReference>
<reference evidence="1 2" key="1">
    <citation type="submission" date="2019-07" db="EMBL/GenBank/DDBJ databases">
        <title>Genomic Encyclopedia of Archaeal and Bacterial Type Strains, Phase II (KMG-II): from individual species to whole genera.</title>
        <authorList>
            <person name="Goeker M."/>
        </authorList>
    </citation>
    <scope>NUCLEOTIDE SEQUENCE [LARGE SCALE GENOMIC DNA]</scope>
    <source>
        <strain evidence="1 2">DSM 17527</strain>
    </source>
</reference>
<dbReference type="RefSeq" id="WP_148783307.1">
    <property type="nucleotide sequence ID" value="NZ_VNHU01000008.1"/>
</dbReference>
<organism evidence="1 2">
    <name type="scientific">Aquimarina intermedia</name>
    <dbReference type="NCBI Taxonomy" id="350814"/>
    <lineage>
        <taxon>Bacteria</taxon>
        <taxon>Pseudomonadati</taxon>
        <taxon>Bacteroidota</taxon>
        <taxon>Flavobacteriia</taxon>
        <taxon>Flavobacteriales</taxon>
        <taxon>Flavobacteriaceae</taxon>
        <taxon>Aquimarina</taxon>
    </lineage>
</organism>
<evidence type="ECO:0000313" key="2">
    <source>
        <dbReference type="Proteomes" id="UP000324376"/>
    </source>
</evidence>
<accession>A0A5S5BZT7</accession>
<keyword evidence="2" id="KW-1185">Reference proteome</keyword>
<dbReference type="Pfam" id="PF14060">
    <property type="entry name" value="DUF4252"/>
    <property type="match status" value="1"/>
</dbReference>
<dbReference type="EMBL" id="VNHU01000008">
    <property type="protein sequence ID" value="TYP71716.1"/>
    <property type="molecule type" value="Genomic_DNA"/>
</dbReference>
<sequence>MKSIINTILVALLLVGCQNSQSLQTYFVDHQEDSDFISVDIPSSLLNSKEIELGAEEQEALSSIKKVNVLALPYKEGTEAKYETEKQTILSILKSEQYETLMRFGSDGATVELKYVGDEDRIDEVVIFASDQKKGLAIVRVLGDDIKPEKIAKLVKSVESGKMDMAGLNAIAKFLK</sequence>
<proteinExistence type="predicted"/>
<name>A0A5S5BZT7_9FLAO</name>
<gene>
    <name evidence="1" type="ORF">BD809_108127</name>
</gene>
<protein>
    <submittedName>
        <fullName evidence="1">Uncharacterized protein DUF4252</fullName>
    </submittedName>
</protein>
<dbReference type="OrthoDB" id="1143555at2"/>
<dbReference type="PROSITE" id="PS51257">
    <property type="entry name" value="PROKAR_LIPOPROTEIN"/>
    <property type="match status" value="1"/>
</dbReference>
<dbReference type="InterPro" id="IPR025348">
    <property type="entry name" value="DUF4252"/>
</dbReference>
<evidence type="ECO:0000313" key="1">
    <source>
        <dbReference type="EMBL" id="TYP71716.1"/>
    </source>
</evidence>
<dbReference type="AlphaFoldDB" id="A0A5S5BZT7"/>